<feature type="signal peptide" evidence="1">
    <location>
        <begin position="1"/>
        <end position="22"/>
    </location>
</feature>
<dbReference type="Proteomes" id="UP001472866">
    <property type="component" value="Chromosome 03"/>
</dbReference>
<organism evidence="2 3">
    <name type="scientific">Chloropicon roscoffensis</name>
    <dbReference type="NCBI Taxonomy" id="1461544"/>
    <lineage>
        <taxon>Eukaryota</taxon>
        <taxon>Viridiplantae</taxon>
        <taxon>Chlorophyta</taxon>
        <taxon>Chloropicophyceae</taxon>
        <taxon>Chloropicales</taxon>
        <taxon>Chloropicaceae</taxon>
        <taxon>Chloropicon</taxon>
    </lineage>
</organism>
<dbReference type="EMBL" id="CP151503">
    <property type="protein sequence ID" value="WZN61136.1"/>
    <property type="molecule type" value="Genomic_DNA"/>
</dbReference>
<keyword evidence="1" id="KW-0732">Signal</keyword>
<reference evidence="2 3" key="1">
    <citation type="submission" date="2024-03" db="EMBL/GenBank/DDBJ databases">
        <title>Complete genome sequence of the green alga Chloropicon roscoffensis RCC1871.</title>
        <authorList>
            <person name="Lemieux C."/>
            <person name="Pombert J.-F."/>
            <person name="Otis C."/>
            <person name="Turmel M."/>
        </authorList>
    </citation>
    <scope>NUCLEOTIDE SEQUENCE [LARGE SCALE GENOMIC DNA]</scope>
    <source>
        <strain evidence="2 3">RCC1871</strain>
    </source>
</reference>
<accession>A0AAX4P4Y0</accession>
<sequence length="208" mass="21683">MTKLHAVLVGSLLLAGGSGAMAQASDPLAQIERIPNEIIGAVTLKPVVHEAKCPGPECYNGDPTNCVFRGDCYKYAEGGRRLQDAGEKQVYDALLNVAGDALHNADPAHIQYQYLPDVGEPGLQTGPALEFSFGRRLMFGHEASGRRKLADLEDYLKPALDTVSTGLSDTSRGVSQQQAFGDSAGVAAQAGVSAGLDALTNAIGGPFG</sequence>
<proteinExistence type="predicted"/>
<feature type="chain" id="PRO_5043354520" evidence="1">
    <location>
        <begin position="23"/>
        <end position="208"/>
    </location>
</feature>
<gene>
    <name evidence="2" type="ORF">HKI87_03g26700</name>
</gene>
<dbReference type="AlphaFoldDB" id="A0AAX4P4Y0"/>
<evidence type="ECO:0000256" key="1">
    <source>
        <dbReference type="SAM" id="SignalP"/>
    </source>
</evidence>
<protein>
    <submittedName>
        <fullName evidence="2">Uncharacterized protein</fullName>
    </submittedName>
</protein>
<keyword evidence="3" id="KW-1185">Reference proteome</keyword>
<name>A0AAX4P4Y0_9CHLO</name>
<evidence type="ECO:0000313" key="3">
    <source>
        <dbReference type="Proteomes" id="UP001472866"/>
    </source>
</evidence>
<evidence type="ECO:0000313" key="2">
    <source>
        <dbReference type="EMBL" id="WZN61136.1"/>
    </source>
</evidence>